<feature type="compositionally biased region" description="Polar residues" evidence="2">
    <location>
        <begin position="531"/>
        <end position="540"/>
    </location>
</feature>
<dbReference type="AlphaFoldDB" id="A0AA85K0M1"/>
<feature type="compositionally biased region" description="Basic and acidic residues" evidence="2">
    <location>
        <begin position="34"/>
        <end position="50"/>
    </location>
</feature>
<accession>A0AA85K0M1</accession>
<name>A0AA85K0M1_TRIRE</name>
<evidence type="ECO:0000313" key="3">
    <source>
        <dbReference type="Proteomes" id="UP000050795"/>
    </source>
</evidence>
<feature type="compositionally biased region" description="Acidic residues" evidence="2">
    <location>
        <begin position="87"/>
        <end position="123"/>
    </location>
</feature>
<feature type="coiled-coil region" evidence="1">
    <location>
        <begin position="309"/>
        <end position="457"/>
    </location>
</feature>
<protein>
    <submittedName>
        <fullName evidence="4">Uncharacterized protein</fullName>
    </submittedName>
</protein>
<evidence type="ECO:0000313" key="4">
    <source>
        <dbReference type="WBParaSite" id="TREG1_69600.1"/>
    </source>
</evidence>
<feature type="region of interest" description="Disordered" evidence="2">
    <location>
        <begin position="32"/>
        <end position="132"/>
    </location>
</feature>
<keyword evidence="1" id="KW-0175">Coiled coil</keyword>
<organism evidence="3 4">
    <name type="scientific">Trichobilharzia regenti</name>
    <name type="common">Nasal bird schistosome</name>
    <dbReference type="NCBI Taxonomy" id="157069"/>
    <lineage>
        <taxon>Eukaryota</taxon>
        <taxon>Metazoa</taxon>
        <taxon>Spiralia</taxon>
        <taxon>Lophotrochozoa</taxon>
        <taxon>Platyhelminthes</taxon>
        <taxon>Trematoda</taxon>
        <taxon>Digenea</taxon>
        <taxon>Strigeidida</taxon>
        <taxon>Schistosomatoidea</taxon>
        <taxon>Schistosomatidae</taxon>
        <taxon>Trichobilharzia</taxon>
    </lineage>
</organism>
<reference evidence="4" key="2">
    <citation type="submission" date="2023-11" db="UniProtKB">
        <authorList>
            <consortium name="WormBaseParasite"/>
        </authorList>
    </citation>
    <scope>IDENTIFICATION</scope>
</reference>
<proteinExistence type="predicted"/>
<keyword evidence="3" id="KW-1185">Reference proteome</keyword>
<dbReference type="Proteomes" id="UP000050795">
    <property type="component" value="Unassembled WGS sequence"/>
</dbReference>
<sequence>MLVPKFVEKNEIQNNRQRKLKQHKDENIFMLFESPHEDIPSVEDKQPERRSMRKFVPKYLQQQRRGFYAKNQSDHRKRRIRFKSADSLEDNIDDDDDDDYNDNAEEDGEDGGDDDDDNDDDNVEAVGRINNASPMKQLYANDAWNQSNKKPLSASHIRDEIKNILTYRNTSESCLFYLRFGSSRLIGPFIFHPQSNPEQSQFTDIFLHTGKINAFNPKDLLYMRNGREIPVSKVQIADQILDAAYDLERYILEQTSKSQYSSKRPFVDHNLTQIINDLIGNTHFTITATPVVQNGLFIKYSGEHYRKQINHLHRVVDRLREQVSQLKDENISLRSELEEYRNYRNTENQYTERQDDKIDDSTFAWHAKLNALLDQYRAENEALKSHNYTLTQSQQTLFRDQEYIQQQNNLLKQEVDELKRSQNLILARSQSAIREERERMNREQEELHRELASVKKKLAQSPVPCPMHHNYQRSHLIDPYSENYHRVPECPKYYTSNEKDVNPSNAESTRVKRVRICSGTQPSRLPRLNIAGQTSNTSIPKNKKPETQASNIPRGTAYAKQHTNKPTISKSK</sequence>
<evidence type="ECO:0000256" key="2">
    <source>
        <dbReference type="SAM" id="MobiDB-lite"/>
    </source>
</evidence>
<reference evidence="3" key="1">
    <citation type="submission" date="2022-06" db="EMBL/GenBank/DDBJ databases">
        <authorList>
            <person name="Berger JAMES D."/>
            <person name="Berger JAMES D."/>
        </authorList>
    </citation>
    <scope>NUCLEOTIDE SEQUENCE [LARGE SCALE GENOMIC DNA]</scope>
</reference>
<dbReference type="WBParaSite" id="TREG1_69600.1">
    <property type="protein sequence ID" value="TREG1_69600.1"/>
    <property type="gene ID" value="TREG1_69600"/>
</dbReference>
<feature type="region of interest" description="Disordered" evidence="2">
    <location>
        <begin position="520"/>
        <end position="572"/>
    </location>
</feature>
<evidence type="ECO:0000256" key="1">
    <source>
        <dbReference type="SAM" id="Coils"/>
    </source>
</evidence>